<gene>
    <name evidence="2" type="ORF">K3T81_10275</name>
</gene>
<keyword evidence="1" id="KW-0812">Transmembrane</keyword>
<dbReference type="Proteomes" id="UP001199631">
    <property type="component" value="Unassembled WGS sequence"/>
</dbReference>
<organism evidence="2 3">
    <name type="scientific">Oceanobacillus jordanicus</name>
    <dbReference type="NCBI Taxonomy" id="2867266"/>
    <lineage>
        <taxon>Bacteria</taxon>
        <taxon>Bacillati</taxon>
        <taxon>Bacillota</taxon>
        <taxon>Bacilli</taxon>
        <taxon>Bacillales</taxon>
        <taxon>Bacillaceae</taxon>
        <taxon>Oceanobacillus</taxon>
    </lineage>
</organism>
<dbReference type="InterPro" id="IPR032710">
    <property type="entry name" value="NTF2-like_dom_sf"/>
</dbReference>
<evidence type="ECO:0000313" key="2">
    <source>
        <dbReference type="EMBL" id="MCG3419540.1"/>
    </source>
</evidence>
<comment type="caution">
    <text evidence="2">The sequence shown here is derived from an EMBL/GenBank/DDBJ whole genome shotgun (WGS) entry which is preliminary data.</text>
</comment>
<reference evidence="2 3" key="1">
    <citation type="journal article" date="2022" name="Evol. Bioinform. Online">
        <title>Draft Genome Sequence of Oceanobacillus jordanicus Strain GSFE11, a Halotolerant Plant Growth-Promoting Bacterial Endophyte Isolated From the Jordan Valley.</title>
        <authorList>
            <person name="Alhindi T."/>
            <person name="Albdaiwi R."/>
        </authorList>
    </citation>
    <scope>NUCLEOTIDE SEQUENCE [LARGE SCALE GENOMIC DNA]</scope>
    <source>
        <strain evidence="2 3">GSFE11</strain>
    </source>
</reference>
<evidence type="ECO:0000313" key="3">
    <source>
        <dbReference type="Proteomes" id="UP001199631"/>
    </source>
</evidence>
<dbReference type="RefSeq" id="WP_238019822.1">
    <property type="nucleotide sequence ID" value="NZ_JAIFZM010000007.1"/>
</dbReference>
<evidence type="ECO:0000256" key="1">
    <source>
        <dbReference type="SAM" id="Phobius"/>
    </source>
</evidence>
<accession>A0AAW5B6A3</accession>
<dbReference type="SUPFAM" id="SSF54427">
    <property type="entry name" value="NTF2-like"/>
    <property type="match status" value="1"/>
</dbReference>
<dbReference type="EMBL" id="JAIFZM010000007">
    <property type="protein sequence ID" value="MCG3419540.1"/>
    <property type="molecule type" value="Genomic_DNA"/>
</dbReference>
<evidence type="ECO:0008006" key="4">
    <source>
        <dbReference type="Google" id="ProtNLM"/>
    </source>
</evidence>
<dbReference type="AlphaFoldDB" id="A0AAW5B6A3"/>
<protein>
    <recommendedName>
        <fullName evidence="4">DUF4878 domain-containing protein</fullName>
    </recommendedName>
</protein>
<keyword evidence="3" id="KW-1185">Reference proteome</keyword>
<keyword evidence="1" id="KW-1133">Transmembrane helix</keyword>
<sequence>MKKGIVLVVAGVVLITIIVLLVQLFSPKNQAERAVENFYEYEKAGVYSLSWELFHPFMQEKMDKKEYLQVRGELFMGYLGTEDFSFTLEKTKKLKDWAMDETSNSFAVVYRVQVNQQFKGDFGNFTIVQHVYATEVDGQWRILWNYKKN</sequence>
<proteinExistence type="predicted"/>
<keyword evidence="1" id="KW-0472">Membrane</keyword>
<name>A0AAW5B6A3_9BACI</name>
<feature type="transmembrane region" description="Helical" evidence="1">
    <location>
        <begin position="6"/>
        <end position="25"/>
    </location>
</feature>